<comment type="similarity">
    <text evidence="1">Belongs to the glycosyltransferase 2 family.</text>
</comment>
<evidence type="ECO:0000256" key="2">
    <source>
        <dbReference type="ARBA" id="ARBA00022676"/>
    </source>
</evidence>
<accession>A0ABT0C1M6</accession>
<organism evidence="5 6">
    <name type="scientific">Parabacteroides faecalis</name>
    <dbReference type="NCBI Taxonomy" id="2924040"/>
    <lineage>
        <taxon>Bacteria</taxon>
        <taxon>Pseudomonadati</taxon>
        <taxon>Bacteroidota</taxon>
        <taxon>Bacteroidia</taxon>
        <taxon>Bacteroidales</taxon>
        <taxon>Tannerellaceae</taxon>
        <taxon>Parabacteroides</taxon>
    </lineage>
</organism>
<dbReference type="PANTHER" id="PTHR43179">
    <property type="entry name" value="RHAMNOSYLTRANSFERASE WBBL"/>
    <property type="match status" value="1"/>
</dbReference>
<proteinExistence type="inferred from homology"/>
<keyword evidence="6" id="KW-1185">Reference proteome</keyword>
<dbReference type="CDD" id="cd04186">
    <property type="entry name" value="GT_2_like_c"/>
    <property type="match status" value="1"/>
</dbReference>
<dbReference type="SUPFAM" id="SSF53448">
    <property type="entry name" value="Nucleotide-diphospho-sugar transferases"/>
    <property type="match status" value="1"/>
</dbReference>
<dbReference type="Proteomes" id="UP001165444">
    <property type="component" value="Unassembled WGS sequence"/>
</dbReference>
<keyword evidence="3" id="KW-0808">Transferase</keyword>
<dbReference type="Gene3D" id="3.90.550.10">
    <property type="entry name" value="Spore Coat Polysaccharide Biosynthesis Protein SpsA, Chain A"/>
    <property type="match status" value="1"/>
</dbReference>
<gene>
    <name evidence="5" type="ORF">MUN53_09830</name>
</gene>
<protein>
    <submittedName>
        <fullName evidence="5">Glycosyltransferase family 2 protein</fullName>
    </submittedName>
</protein>
<comment type="caution">
    <text evidence="5">The sequence shown here is derived from an EMBL/GenBank/DDBJ whole genome shotgun (WGS) entry which is preliminary data.</text>
</comment>
<dbReference type="PANTHER" id="PTHR43179:SF12">
    <property type="entry name" value="GALACTOFURANOSYLTRANSFERASE GLFT2"/>
    <property type="match status" value="1"/>
</dbReference>
<dbReference type="EMBL" id="JAKZMM010000022">
    <property type="protein sequence ID" value="MCJ2380904.1"/>
    <property type="molecule type" value="Genomic_DNA"/>
</dbReference>
<keyword evidence="2" id="KW-0328">Glycosyltransferase</keyword>
<reference evidence="5 6" key="1">
    <citation type="submission" date="2022-03" db="EMBL/GenBank/DDBJ databases">
        <title>Parabacteroides sp. nov. isolated from swine feces.</title>
        <authorList>
            <person name="Bak J.E."/>
        </authorList>
    </citation>
    <scope>NUCLEOTIDE SEQUENCE [LARGE SCALE GENOMIC DNA]</scope>
    <source>
        <strain evidence="5 6">AGMB00274</strain>
    </source>
</reference>
<evidence type="ECO:0000313" key="5">
    <source>
        <dbReference type="EMBL" id="MCJ2380904.1"/>
    </source>
</evidence>
<dbReference type="RefSeq" id="WP_243325199.1">
    <property type="nucleotide sequence ID" value="NZ_JAKZMM010000022.1"/>
</dbReference>
<evidence type="ECO:0000256" key="3">
    <source>
        <dbReference type="ARBA" id="ARBA00022679"/>
    </source>
</evidence>
<dbReference type="InterPro" id="IPR029044">
    <property type="entry name" value="Nucleotide-diphossugar_trans"/>
</dbReference>
<name>A0ABT0C1M6_9BACT</name>
<sequence>MEITKNKKIAIVILNWNGSALMEKYLPSVVRYSPAEWADVIVADNGSTDDSLQMLADKFPSVQIIRMDKNYGFAEGYNQALKQISHPYCVLLNSDVEVTPNWLDAPCRLLDTHPDVVAVQPKIKADDQRAFFEYAGASGGFMDKYGYPFCRGRLLHIVEEDSGQYDTLIDVLWATGACLFIRTDVYKAVGGLDGDFFAHQEEIDMCWRLRARGYRLVCTPQSVIYHKGGGTLNVESPRKTFLNFRNNLLMLYKNLPDKDLKPVMRLRFWLDYLAALKFFLTGHVANAKAVYQARHEFYQLLPQFEHKRMENMQKTVLTEIPELKSYSLLWQFYLKGRKHYSELPQ</sequence>
<feature type="domain" description="Glycosyltransferase 2-like" evidence="4">
    <location>
        <begin position="11"/>
        <end position="133"/>
    </location>
</feature>
<dbReference type="Pfam" id="PF00535">
    <property type="entry name" value="Glycos_transf_2"/>
    <property type="match status" value="1"/>
</dbReference>
<evidence type="ECO:0000313" key="6">
    <source>
        <dbReference type="Proteomes" id="UP001165444"/>
    </source>
</evidence>
<evidence type="ECO:0000256" key="1">
    <source>
        <dbReference type="ARBA" id="ARBA00006739"/>
    </source>
</evidence>
<dbReference type="InterPro" id="IPR001173">
    <property type="entry name" value="Glyco_trans_2-like"/>
</dbReference>
<evidence type="ECO:0000259" key="4">
    <source>
        <dbReference type="Pfam" id="PF00535"/>
    </source>
</evidence>